<sequence>MVTQAELVSAFGSEWVETMPPEIAEQHFSNPEDRRVLAEVGLPHALMDLLVFGSIGSERPRTVAQVLDIGEPDTDPPDIKDDVVIANGIGGLACLSGTEHRVYWYAPGDETLSRALINSSLELFVETLHQVWVRLKDLNLEYASDDEESPAEIGEELRRLVADLCDIDPPSFESPVMYWQHVLLFALKSIAAE</sequence>
<evidence type="ECO:0000313" key="2">
    <source>
        <dbReference type="Proteomes" id="UP000252698"/>
    </source>
</evidence>
<dbReference type="EMBL" id="CP027306">
    <property type="protein sequence ID" value="AXE79089.1"/>
    <property type="molecule type" value="Genomic_DNA"/>
</dbReference>
<dbReference type="KEGG" id="sata:C5746_21570"/>
<protein>
    <recommendedName>
        <fullName evidence="3">SUKH-4 immunity protein</fullName>
    </recommendedName>
</protein>
<dbReference type="InterPro" id="IPR025851">
    <property type="entry name" value="SUKH-4"/>
</dbReference>
<dbReference type="AlphaFoldDB" id="A0A2Z5JFL1"/>
<organism evidence="1 2">
    <name type="scientific">Streptomyces atratus</name>
    <dbReference type="NCBI Taxonomy" id="1893"/>
    <lineage>
        <taxon>Bacteria</taxon>
        <taxon>Bacillati</taxon>
        <taxon>Actinomycetota</taxon>
        <taxon>Actinomycetes</taxon>
        <taxon>Kitasatosporales</taxon>
        <taxon>Streptomycetaceae</taxon>
        <taxon>Streptomyces</taxon>
    </lineage>
</organism>
<dbReference type="Proteomes" id="UP000252698">
    <property type="component" value="Chromosome"/>
</dbReference>
<gene>
    <name evidence="1" type="ORF">C5746_21570</name>
</gene>
<dbReference type="Pfam" id="PF14435">
    <property type="entry name" value="SUKH-4"/>
    <property type="match status" value="1"/>
</dbReference>
<evidence type="ECO:0000313" key="1">
    <source>
        <dbReference type="EMBL" id="AXE79089.1"/>
    </source>
</evidence>
<evidence type="ECO:0008006" key="3">
    <source>
        <dbReference type="Google" id="ProtNLM"/>
    </source>
</evidence>
<reference evidence="1 2" key="1">
    <citation type="journal article" date="2018" name="Front. Microbiol.">
        <title>Genome Sequencing of Streptomyces atratus SCSIOZH16 and Activation Production of Nocardamine via Metabolic Engineering.</title>
        <authorList>
            <person name="Li Y."/>
            <person name="Zhang C."/>
            <person name="Liu C."/>
            <person name="Ju J."/>
            <person name="Ma J."/>
        </authorList>
    </citation>
    <scope>NUCLEOTIDE SEQUENCE [LARGE SCALE GENOMIC DNA]</scope>
    <source>
        <strain evidence="1 2">SCSIO_ZH16</strain>
    </source>
</reference>
<dbReference type="RefSeq" id="WP_114245637.1">
    <property type="nucleotide sequence ID" value="NZ_CP027306.1"/>
</dbReference>
<accession>A0A2Z5JFL1</accession>
<name>A0A2Z5JFL1_STRAR</name>
<dbReference type="GeneID" id="95521029"/>
<proteinExistence type="predicted"/>